<name>A0A916KR78_9POXV</name>
<proteinExistence type="predicted"/>
<evidence type="ECO:0000313" key="2">
    <source>
        <dbReference type="Proteomes" id="UP000792671"/>
    </source>
</evidence>
<dbReference type="GeneID" id="15613875"/>
<protein>
    <submittedName>
        <fullName evidence="1">RNA polymerase RPO18</fullName>
    </submittedName>
</protein>
<sequence>MDNNSNNNITKHVGYNTLQIKTELIIQLECKQINNNIRQEIISNIKNNIVNKTSGVNFILSVNYDQILNNELPLLKLNNIHVYDLVITLPVKYLYFTKNQIVSAYLSIKENNTNTPEVIAYNTYIYCAIILDHNFTINLSEKMLIYKNKEYKNRDSCYIKIIDIYSSDKNTLIPCRGILEDKELHETN</sequence>
<dbReference type="RefSeq" id="YP_008003770.1">
    <property type="nucleotide sequence ID" value="NC_021246.1"/>
</dbReference>
<keyword evidence="2" id="KW-1185">Reference proteome</keyword>
<organism evidence="1 2">
    <name type="scientific">Mythimna separata entomopoxvirus 'L'</name>
    <dbReference type="NCBI Taxonomy" id="1293572"/>
    <lineage>
        <taxon>Viruses</taxon>
        <taxon>Varidnaviria</taxon>
        <taxon>Bamfordvirae</taxon>
        <taxon>Nucleocytoviricota</taxon>
        <taxon>Pokkesviricetes</taxon>
        <taxon>Chitovirales</taxon>
        <taxon>Poxviridae</taxon>
        <taxon>Entomopoxvirinae</taxon>
        <taxon>Betaentomopoxvirus</taxon>
        <taxon>Betaentomopoxvirus mseparata</taxon>
        <taxon>Mythimna separata entomopoxvirus</taxon>
    </lineage>
</organism>
<evidence type="ECO:0000313" key="1">
    <source>
        <dbReference type="EMBL" id="CCU56451.1"/>
    </source>
</evidence>
<reference evidence="1 2" key="1">
    <citation type="journal article" date="2013" name="J. Virol.">
        <title>New Insights into the Evolution of Entomopoxvirinae from the Complete Genome Sequences of Four Entomopoxviruses Infecting Adoxophyes honmai, Choristoneura biennis, Choristoneura rosaceana, and Mythimna separata.</title>
        <authorList>
            <person name="Theze J."/>
            <person name="Takatsuka J."/>
            <person name="Li Z."/>
            <person name="Gallais J."/>
            <person name="Doucet D."/>
            <person name="Arif B."/>
            <person name="Nakai M."/>
            <person name="Herniou E.A."/>
        </authorList>
    </citation>
    <scope>NUCLEOTIDE SEQUENCE [LARGE SCALE GENOMIC DNA]</scope>
</reference>
<dbReference type="OrthoDB" id="15741at10239"/>
<gene>
    <name evidence="1" type="ORF">MYSEV_253</name>
</gene>
<dbReference type="EMBL" id="HF679134">
    <property type="protein sequence ID" value="CCU56451.1"/>
    <property type="molecule type" value="Genomic_DNA"/>
</dbReference>
<dbReference type="KEGG" id="vg:15613875"/>
<dbReference type="Proteomes" id="UP000792671">
    <property type="component" value="Genome"/>
</dbReference>
<accession>A0A916KR78</accession>